<dbReference type="EC" id="2.1.1.-" evidence="3"/>
<dbReference type="GO" id="GO:0032259">
    <property type="term" value="P:methylation"/>
    <property type="evidence" value="ECO:0007669"/>
    <property type="project" value="UniProtKB-KW"/>
</dbReference>
<dbReference type="CDD" id="cd02440">
    <property type="entry name" value="AdoMet_MTases"/>
    <property type="match status" value="1"/>
</dbReference>
<organism evidence="3 4">
    <name type="scientific">Sphingomonas tabacisoli</name>
    <dbReference type="NCBI Taxonomy" id="2249466"/>
    <lineage>
        <taxon>Bacteria</taxon>
        <taxon>Pseudomonadati</taxon>
        <taxon>Pseudomonadota</taxon>
        <taxon>Alphaproteobacteria</taxon>
        <taxon>Sphingomonadales</taxon>
        <taxon>Sphingomonadaceae</taxon>
        <taxon>Sphingomonas</taxon>
    </lineage>
</organism>
<dbReference type="Gene3D" id="3.40.50.150">
    <property type="entry name" value="Vaccinia Virus protein VP39"/>
    <property type="match status" value="1"/>
</dbReference>
<name>A0ABW4HZX0_9SPHN</name>
<gene>
    <name evidence="3" type="ORF">ACFSCW_03695</name>
</gene>
<protein>
    <submittedName>
        <fullName evidence="3">Class I SAM-dependent methyltransferase</fullName>
        <ecNumber evidence="3">2.1.1.-</ecNumber>
    </submittedName>
</protein>
<dbReference type="InterPro" id="IPR029063">
    <property type="entry name" value="SAM-dependent_MTases_sf"/>
</dbReference>
<dbReference type="Proteomes" id="UP001597115">
    <property type="component" value="Unassembled WGS sequence"/>
</dbReference>
<evidence type="ECO:0000256" key="1">
    <source>
        <dbReference type="ARBA" id="ARBA00022679"/>
    </source>
</evidence>
<dbReference type="EMBL" id="JBHUDY010000001">
    <property type="protein sequence ID" value="MFD1610900.1"/>
    <property type="molecule type" value="Genomic_DNA"/>
</dbReference>
<dbReference type="Pfam" id="PF13649">
    <property type="entry name" value="Methyltransf_25"/>
    <property type="match status" value="1"/>
</dbReference>
<accession>A0ABW4HZX0</accession>
<dbReference type="PROSITE" id="PS51257">
    <property type="entry name" value="PROKAR_LIPOPROTEIN"/>
    <property type="match status" value="1"/>
</dbReference>
<keyword evidence="4" id="KW-1185">Reference proteome</keyword>
<evidence type="ECO:0000259" key="2">
    <source>
        <dbReference type="Pfam" id="PF13649"/>
    </source>
</evidence>
<feature type="domain" description="Methyltransferase" evidence="2">
    <location>
        <begin position="76"/>
        <end position="172"/>
    </location>
</feature>
<keyword evidence="1 3" id="KW-0808">Transferase</keyword>
<proteinExistence type="predicted"/>
<dbReference type="PANTHER" id="PTHR43861">
    <property type="entry name" value="TRANS-ACONITATE 2-METHYLTRANSFERASE-RELATED"/>
    <property type="match status" value="1"/>
</dbReference>
<dbReference type="RefSeq" id="WP_380887019.1">
    <property type="nucleotide sequence ID" value="NZ_JBHUDY010000001.1"/>
</dbReference>
<dbReference type="InterPro" id="IPR041698">
    <property type="entry name" value="Methyltransf_25"/>
</dbReference>
<evidence type="ECO:0000313" key="3">
    <source>
        <dbReference type="EMBL" id="MFD1610900.1"/>
    </source>
</evidence>
<evidence type="ECO:0000313" key="4">
    <source>
        <dbReference type="Proteomes" id="UP001597115"/>
    </source>
</evidence>
<dbReference type="SUPFAM" id="SSF53335">
    <property type="entry name" value="S-adenosyl-L-methionine-dependent methyltransferases"/>
    <property type="match status" value="1"/>
</dbReference>
<dbReference type="GO" id="GO:0008168">
    <property type="term" value="F:methyltransferase activity"/>
    <property type="evidence" value="ECO:0007669"/>
    <property type="project" value="UniProtKB-KW"/>
</dbReference>
<comment type="caution">
    <text evidence="3">The sequence shown here is derived from an EMBL/GenBank/DDBJ whole genome shotgun (WGS) entry which is preliminary data.</text>
</comment>
<sequence length="238" mass="26213">MMRFAPAIALMLLAGCQMPAEQNAAVAREKHSPFPKAHRPVSPIVSARWSDEETRDRLKEAEEVMDRAGTAPGMTVADIGAGEGYYTVRLATRVGPKGRVLAQDIVPEVRDALAERVNRERLDNVSVKLGEPADPKLPPNSFDRVFMVHMYHEIGEPYEFLWNLRPALKAGGQVIVVDADRPTQAHGTPPALLRCEFAAVGYQLARIEPMPNAGGYFAAFEAKGPRPEPRYIKPCTSQ</sequence>
<keyword evidence="3" id="KW-0489">Methyltransferase</keyword>
<reference evidence="4" key="1">
    <citation type="journal article" date="2019" name="Int. J. Syst. Evol. Microbiol.">
        <title>The Global Catalogue of Microorganisms (GCM) 10K type strain sequencing project: providing services to taxonomists for standard genome sequencing and annotation.</title>
        <authorList>
            <consortium name="The Broad Institute Genomics Platform"/>
            <consortium name="The Broad Institute Genome Sequencing Center for Infectious Disease"/>
            <person name="Wu L."/>
            <person name="Ma J."/>
        </authorList>
    </citation>
    <scope>NUCLEOTIDE SEQUENCE [LARGE SCALE GENOMIC DNA]</scope>
    <source>
        <strain evidence="4">CGMCC 1.16275</strain>
    </source>
</reference>